<protein>
    <submittedName>
        <fullName evidence="4">Taurine catabolism dioxygenase TauD</fullName>
    </submittedName>
</protein>
<dbReference type="GO" id="GO:0016706">
    <property type="term" value="F:2-oxoglutarate-dependent dioxygenase activity"/>
    <property type="evidence" value="ECO:0007669"/>
    <property type="project" value="UniProtKB-ARBA"/>
</dbReference>
<dbReference type="InterPro" id="IPR042098">
    <property type="entry name" value="TauD-like_sf"/>
</dbReference>
<evidence type="ECO:0000313" key="4">
    <source>
        <dbReference type="EMBL" id="AUH05336.1"/>
    </source>
</evidence>
<reference evidence="4 5" key="1">
    <citation type="journal article" date="2013" name="Genome Announc.">
        <title>Draft genome sequence of Serratia sp. strain ATCC 39006, a model bacterium for analysis of the biosynthesis and regulation of prodigiosin, a carbapenem, and gas vesicles.</title>
        <authorList>
            <person name="Fineran P.C."/>
            <person name="Iglesias Cans M.C."/>
            <person name="Ramsay J.P."/>
            <person name="Wilf N.M."/>
            <person name="Cossyleon D."/>
            <person name="McNeil M.B."/>
            <person name="Williamson N.R."/>
            <person name="Monson R.E."/>
            <person name="Becher S.A."/>
            <person name="Stanton J.A."/>
            <person name="Brugger K."/>
            <person name="Brown S.D."/>
            <person name="Salmond G.P."/>
        </authorList>
    </citation>
    <scope>NUCLEOTIDE SEQUENCE [LARGE SCALE GENOMIC DNA]</scope>
    <source>
        <strain evidence="4">ATCC 39006</strain>
        <strain evidence="5">ATCC 39006 / SC 11482</strain>
    </source>
</reference>
<dbReference type="KEGG" id="sera:Ser39006_015050"/>
<evidence type="ECO:0000256" key="1">
    <source>
        <dbReference type="ARBA" id="ARBA00023002"/>
    </source>
</evidence>
<sequence>MKPFYHFSDEENKQLTHFFNQIVISPYVHYQEFKYVVSELCQLKRVPGFFVDICNSIKDERKQGISDIHVLRNCPRDTDIPELDPDNPLADKYKKKKTFIGEALLETFSLLTGTPLLAYGSRHNGDFFTDVVAIRKYSGQLTGFSDSELVYHNDRTAHAVRADFVTLLGLRCPDEELIFTGYIDGKELIKHLSEELQEALRQPWYRTEFDVYSRETNSRQISSPDHAILKNHHSIRYLDTLTQVAPCAPVQAKEALIAFMQAMTKAEKQRHRIIQGDLLVFANQDGLHNREKIDIQNKENAARRWLLKTYAFRDEKQAAQYKDYWDNGIFGRVND</sequence>
<accession>A0A2I5TL97</accession>
<evidence type="ECO:0000313" key="5">
    <source>
        <dbReference type="Proteomes" id="UP000017700"/>
    </source>
</evidence>
<evidence type="ECO:0000313" key="3">
    <source>
        <dbReference type="EMBL" id="AUH01015.1"/>
    </source>
</evidence>
<dbReference type="Pfam" id="PF02668">
    <property type="entry name" value="TauD"/>
    <property type="match status" value="1"/>
</dbReference>
<evidence type="ECO:0000259" key="2">
    <source>
        <dbReference type="Pfam" id="PF02668"/>
    </source>
</evidence>
<dbReference type="EMBL" id="CP025084">
    <property type="protein sequence ID" value="AUH05336.1"/>
    <property type="molecule type" value="Genomic_DNA"/>
</dbReference>
<reference evidence="4" key="2">
    <citation type="submission" date="2013-09" db="EMBL/GenBank/DDBJ databases">
        <authorList>
            <person name="Wang G."/>
            <person name="Yang Y."/>
            <person name="Su Y."/>
        </authorList>
    </citation>
    <scope>NUCLEOTIDE SEQUENCE</scope>
    <source>
        <strain evidence="4">ATCC 39006</strain>
    </source>
</reference>
<reference evidence="4" key="4">
    <citation type="submission" date="2017-11" db="EMBL/GenBank/DDBJ databases">
        <title>Complete genome sequence of Serratia sp. ATCC 39006.</title>
        <authorList>
            <person name="Hampton H.G."/>
            <person name="Jackson S.A."/>
            <person name="Jauregui R."/>
            <person name="Poulter G.T.M."/>
            <person name="Salmond G.P.C."/>
            <person name="Fineran P.C."/>
        </authorList>
    </citation>
    <scope>NUCLEOTIDE SEQUENCE</scope>
    <source>
        <strain evidence="4">ATCC 39006</strain>
    </source>
</reference>
<keyword evidence="4" id="KW-0223">Dioxygenase</keyword>
<dbReference type="Gene3D" id="3.60.130.10">
    <property type="entry name" value="Clavaminate synthase-like"/>
    <property type="match status" value="1"/>
</dbReference>
<dbReference type="Proteomes" id="UP000233778">
    <property type="component" value="Chromosome"/>
</dbReference>
<keyword evidence="5" id="KW-1185">Reference proteome</keyword>
<proteinExistence type="predicted"/>
<dbReference type="RefSeq" id="WP_021015734.1">
    <property type="nucleotide sequence ID" value="NZ_CP025084.1"/>
</dbReference>
<dbReference type="EMBL" id="CP025085">
    <property type="protein sequence ID" value="AUH01015.1"/>
    <property type="molecule type" value="Genomic_DNA"/>
</dbReference>
<gene>
    <name evidence="3" type="ORF">CWC46_15045</name>
    <name evidence="4" type="ORF">Ser39006_015050</name>
</gene>
<dbReference type="OrthoDB" id="2986723at2"/>
<dbReference type="STRING" id="104623.Ser39006_02470"/>
<reference evidence="3 6" key="3">
    <citation type="submission" date="2017-11" db="EMBL/GenBank/DDBJ databases">
        <title>Complete genome sequence of Serratia sp. ATCC 39006 LacA.</title>
        <authorList>
            <person name="Hampton H.G."/>
            <person name="Jackson S.A."/>
            <person name="Jauregui R."/>
            <person name="Poulter G.T.M."/>
            <person name="Salmond G.P.C."/>
            <person name="Fineran P.C."/>
        </authorList>
    </citation>
    <scope>NUCLEOTIDE SEQUENCE [LARGE SCALE GENOMIC DNA]</scope>
    <source>
        <strain evidence="3 6">ATCC 39006</strain>
    </source>
</reference>
<dbReference type="SUPFAM" id="SSF51197">
    <property type="entry name" value="Clavaminate synthase-like"/>
    <property type="match status" value="1"/>
</dbReference>
<dbReference type="AlphaFoldDB" id="A0A2I5TL97"/>
<dbReference type="InterPro" id="IPR003819">
    <property type="entry name" value="TauD/TfdA-like"/>
</dbReference>
<name>A0A2I5TL97_SERS3</name>
<organism evidence="4 5">
    <name type="scientific">Serratia sp. (strain ATCC 39006)</name>
    <name type="common">Prodigiosinella confusarubida</name>
    <dbReference type="NCBI Taxonomy" id="104623"/>
    <lineage>
        <taxon>Bacteria</taxon>
        <taxon>Pseudomonadati</taxon>
        <taxon>Pseudomonadota</taxon>
        <taxon>Gammaproteobacteria</taxon>
        <taxon>Enterobacterales</taxon>
        <taxon>Pectobacteriaceae</taxon>
        <taxon>Prodigiosinella</taxon>
    </lineage>
</organism>
<evidence type="ECO:0000313" key="6">
    <source>
        <dbReference type="Proteomes" id="UP000233778"/>
    </source>
</evidence>
<keyword evidence="1" id="KW-0560">Oxidoreductase</keyword>
<dbReference type="KEGG" id="serq:CWC46_15045"/>
<feature type="domain" description="TauD/TfdA-like" evidence="2">
    <location>
        <begin position="122"/>
        <end position="310"/>
    </location>
</feature>
<dbReference type="Proteomes" id="UP000017700">
    <property type="component" value="Chromosome"/>
</dbReference>